<sequence length="96" mass="11147">MTRDLQEKFNIVGEQFRLARLRRNLTMDQVAQHAQCSRLTLARLEKGSSMVSFGTVARVLYALQLEKDLLELTKDDVLGHMMQDLEVKNRKRASRK</sequence>
<proteinExistence type="predicted"/>
<dbReference type="SUPFAM" id="SSF47413">
    <property type="entry name" value="lambda repressor-like DNA-binding domains"/>
    <property type="match status" value="1"/>
</dbReference>
<dbReference type="InterPro" id="IPR010982">
    <property type="entry name" value="Lambda_DNA-bd_dom_sf"/>
</dbReference>
<feature type="domain" description="HTH cro/C1-type" evidence="1">
    <location>
        <begin position="16"/>
        <end position="70"/>
    </location>
</feature>
<dbReference type="EMBL" id="AP035787">
    <property type="protein sequence ID" value="BFO77101.1"/>
    <property type="molecule type" value="Genomic_DNA"/>
</dbReference>
<dbReference type="CDD" id="cd00093">
    <property type="entry name" value="HTH_XRE"/>
    <property type="match status" value="1"/>
</dbReference>
<dbReference type="SMART" id="SM00530">
    <property type="entry name" value="HTH_XRE"/>
    <property type="match status" value="1"/>
</dbReference>
<dbReference type="Pfam" id="PF13560">
    <property type="entry name" value="HTH_31"/>
    <property type="match status" value="1"/>
</dbReference>
<name>A0AB33J4H8_9BACT</name>
<dbReference type="PROSITE" id="PS50943">
    <property type="entry name" value="HTH_CROC1"/>
    <property type="match status" value="1"/>
</dbReference>
<evidence type="ECO:0000313" key="2">
    <source>
        <dbReference type="EMBL" id="BFO77101.1"/>
    </source>
</evidence>
<gene>
    <name evidence="2" type="ORF">GTC17259_21510</name>
</gene>
<reference evidence="2" key="1">
    <citation type="submission" date="2024-07" db="EMBL/GenBank/DDBJ databases">
        <title>Complete genome sequence of Prevotella sp. YM-2024 GTC17259.</title>
        <authorList>
            <person name="Hayashi M."/>
            <person name="Muto Y."/>
            <person name="Tanaka K."/>
            <person name="Niwa H."/>
        </authorList>
    </citation>
    <scope>NUCLEOTIDE SEQUENCE</scope>
    <source>
        <strain evidence="2">GTC17259</strain>
    </source>
</reference>
<protein>
    <submittedName>
        <fullName evidence="2">Helix-turn-helix transcriptional regulator</fullName>
    </submittedName>
</protein>
<accession>A0AB33J4H8</accession>
<dbReference type="AlphaFoldDB" id="A0AB33J4H8"/>
<dbReference type="Gene3D" id="1.10.260.40">
    <property type="entry name" value="lambda repressor-like DNA-binding domains"/>
    <property type="match status" value="1"/>
</dbReference>
<dbReference type="InterPro" id="IPR001387">
    <property type="entry name" value="Cro/C1-type_HTH"/>
</dbReference>
<evidence type="ECO:0000259" key="1">
    <source>
        <dbReference type="PROSITE" id="PS50943"/>
    </source>
</evidence>
<dbReference type="GO" id="GO:0003677">
    <property type="term" value="F:DNA binding"/>
    <property type="evidence" value="ECO:0007669"/>
    <property type="project" value="InterPro"/>
</dbReference>
<organism evidence="2">
    <name type="scientific">Prevotella sp. GTC17259</name>
    <dbReference type="NCBI Taxonomy" id="3236795"/>
    <lineage>
        <taxon>Bacteria</taxon>
        <taxon>Pseudomonadati</taxon>
        <taxon>Bacteroidota</taxon>
        <taxon>Bacteroidia</taxon>
        <taxon>Bacteroidales</taxon>
        <taxon>Prevotellaceae</taxon>
        <taxon>Prevotella</taxon>
    </lineage>
</organism>